<comment type="similarity">
    <text evidence="2">Belongs to the BMP lipoprotein family.</text>
</comment>
<evidence type="ECO:0000256" key="1">
    <source>
        <dbReference type="ARBA" id="ARBA00004193"/>
    </source>
</evidence>
<dbReference type="EMBL" id="SMAG01000011">
    <property type="protein sequence ID" value="TCS92569.1"/>
    <property type="molecule type" value="Genomic_DNA"/>
</dbReference>
<dbReference type="OrthoDB" id="9784230at2"/>
<dbReference type="Proteomes" id="UP000294937">
    <property type="component" value="Unassembled WGS sequence"/>
</dbReference>
<dbReference type="RefSeq" id="WP_131926573.1">
    <property type="nucleotide sequence ID" value="NZ_SMAG01000011.1"/>
</dbReference>
<dbReference type="InterPro" id="IPR003760">
    <property type="entry name" value="PnrA-like"/>
</dbReference>
<dbReference type="InterPro" id="IPR050957">
    <property type="entry name" value="BMP_lipoprotein"/>
</dbReference>
<dbReference type="PROSITE" id="PS51257">
    <property type="entry name" value="PROKAR_LIPOPROTEIN"/>
    <property type="match status" value="1"/>
</dbReference>
<evidence type="ECO:0000256" key="3">
    <source>
        <dbReference type="ARBA" id="ARBA00022475"/>
    </source>
</evidence>
<protein>
    <submittedName>
        <fullName evidence="9">Nucleoside-binding protein</fullName>
    </submittedName>
</protein>
<gene>
    <name evidence="9" type="ORF">EDD58_11133</name>
</gene>
<evidence type="ECO:0000256" key="6">
    <source>
        <dbReference type="ARBA" id="ARBA00023288"/>
    </source>
</evidence>
<evidence type="ECO:0000313" key="9">
    <source>
        <dbReference type="EMBL" id="TCS92569.1"/>
    </source>
</evidence>
<comment type="subcellular location">
    <subcellularLocation>
        <location evidence="1">Cell membrane</location>
        <topology evidence="1">Lipid-anchor</topology>
    </subcellularLocation>
</comment>
<keyword evidence="5" id="KW-0472">Membrane</keyword>
<dbReference type="AlphaFoldDB" id="A0A4R3L1Z0"/>
<keyword evidence="4 7" id="KW-0732">Signal</keyword>
<comment type="caution">
    <text evidence="9">The sequence shown here is derived from an EMBL/GenBank/DDBJ whole genome shotgun (WGS) entry which is preliminary data.</text>
</comment>
<dbReference type="Gene3D" id="3.40.50.2300">
    <property type="match status" value="2"/>
</dbReference>
<evidence type="ECO:0000256" key="5">
    <source>
        <dbReference type="ARBA" id="ARBA00023136"/>
    </source>
</evidence>
<keyword evidence="3" id="KW-1003">Cell membrane</keyword>
<dbReference type="CDD" id="cd06354">
    <property type="entry name" value="PBP1_PrnA-like"/>
    <property type="match status" value="1"/>
</dbReference>
<evidence type="ECO:0000256" key="4">
    <source>
        <dbReference type="ARBA" id="ARBA00022729"/>
    </source>
</evidence>
<feature type="signal peptide" evidence="7">
    <location>
        <begin position="1"/>
        <end position="18"/>
    </location>
</feature>
<evidence type="ECO:0000256" key="2">
    <source>
        <dbReference type="ARBA" id="ARBA00008610"/>
    </source>
</evidence>
<reference evidence="9 10" key="1">
    <citation type="submission" date="2019-03" db="EMBL/GenBank/DDBJ databases">
        <title>Genomic Encyclopedia of Type Strains, Phase IV (KMG-IV): sequencing the most valuable type-strain genomes for metagenomic binning, comparative biology and taxonomic classification.</title>
        <authorList>
            <person name="Goeker M."/>
        </authorList>
    </citation>
    <scope>NUCLEOTIDE SEQUENCE [LARGE SCALE GENOMIC DNA]</scope>
    <source>
        <strain evidence="9 10">DSM 45707</strain>
    </source>
</reference>
<evidence type="ECO:0000313" key="10">
    <source>
        <dbReference type="Proteomes" id="UP000294937"/>
    </source>
</evidence>
<feature type="chain" id="PRO_5039414373" evidence="7">
    <location>
        <begin position="19"/>
        <end position="344"/>
    </location>
</feature>
<feature type="domain" description="ABC transporter substrate-binding protein PnrA-like" evidence="8">
    <location>
        <begin position="36"/>
        <end position="335"/>
    </location>
</feature>
<dbReference type="Pfam" id="PF02608">
    <property type="entry name" value="Bmp"/>
    <property type="match status" value="1"/>
</dbReference>
<dbReference type="SUPFAM" id="SSF53822">
    <property type="entry name" value="Periplasmic binding protein-like I"/>
    <property type="match status" value="1"/>
</dbReference>
<accession>A0A4R3L1Z0</accession>
<dbReference type="GO" id="GO:0005886">
    <property type="term" value="C:plasma membrane"/>
    <property type="evidence" value="ECO:0007669"/>
    <property type="project" value="UniProtKB-SubCell"/>
</dbReference>
<evidence type="ECO:0000256" key="7">
    <source>
        <dbReference type="SAM" id="SignalP"/>
    </source>
</evidence>
<keyword evidence="10" id="KW-1185">Reference proteome</keyword>
<sequence length="344" mass="37213">MKKRSWLALLLSAILVLAVGCGGQDQGSTDQGSGFKVGMVTDTGGLNDESFNQTAWEGIKKTEKDLGANIKALESKRDEDYVPNLTKFAREPRDITWAVGFKFEKSIPEVAKQFPNAKFGIVDTNLGGDIPANVTAVTFKEHEGSFLMGVIAGLTTKSDKVGFIGGISSPLISKFESGFKAGVHAANPKATVQVAYAESFTDATKGRSLAQNMYNGGADVIFHASGGVGKGLFDEVKTRKKGEFWAIGVDMDQSNLAPDHTLSSMIKRVDVAVFEVTKELKEGKLQPGKQIELGLKEESVGIAENTNKHVSEDVLKKVEEFKQKIVSGEINVPQTEEEYKQFAK</sequence>
<organism evidence="9 10">
    <name type="scientific">Hazenella coriacea</name>
    <dbReference type="NCBI Taxonomy" id="1179467"/>
    <lineage>
        <taxon>Bacteria</taxon>
        <taxon>Bacillati</taxon>
        <taxon>Bacillota</taxon>
        <taxon>Bacilli</taxon>
        <taxon>Bacillales</taxon>
        <taxon>Thermoactinomycetaceae</taxon>
        <taxon>Hazenella</taxon>
    </lineage>
</organism>
<keyword evidence="6" id="KW-0449">Lipoprotein</keyword>
<name>A0A4R3L1Z0_9BACL</name>
<dbReference type="PANTHER" id="PTHR34296">
    <property type="entry name" value="TRANSCRIPTIONAL ACTIVATOR PROTEIN MED"/>
    <property type="match status" value="1"/>
</dbReference>
<dbReference type="PANTHER" id="PTHR34296:SF2">
    <property type="entry name" value="ABC TRANSPORTER GUANOSINE-BINDING PROTEIN NUPN"/>
    <property type="match status" value="1"/>
</dbReference>
<evidence type="ECO:0000259" key="8">
    <source>
        <dbReference type="Pfam" id="PF02608"/>
    </source>
</evidence>
<dbReference type="InterPro" id="IPR028082">
    <property type="entry name" value="Peripla_BP_I"/>
</dbReference>
<proteinExistence type="inferred from homology"/>